<evidence type="ECO:0000256" key="10">
    <source>
        <dbReference type="ARBA" id="ARBA00080645"/>
    </source>
</evidence>
<evidence type="ECO:0000313" key="15">
    <source>
        <dbReference type="EMBL" id="AEE62538.1"/>
    </source>
</evidence>
<dbReference type="Proteomes" id="UP000030742">
    <property type="component" value="Unassembled WGS sequence"/>
</dbReference>
<dbReference type="SUPFAM" id="SSF56235">
    <property type="entry name" value="N-terminal nucleophile aminohydrolases (Ntn hydrolases)"/>
    <property type="match status" value="1"/>
</dbReference>
<evidence type="ECO:0000256" key="3">
    <source>
        <dbReference type="ARBA" id="ARBA00022801"/>
    </source>
</evidence>
<evidence type="ECO:0000256" key="9">
    <source>
        <dbReference type="ARBA" id="ARBA00079301"/>
    </source>
</evidence>
<sequence>MNRTPAFYLIILIFSLWSGSQATLPLVVNTWAFTQATESAWLELQKSSNSIEALVEGCRTCQSLQCDFTVGYGGSPDENGESTLDALIFDGDTMNMGAVGGIRRVKDAIGVARNVLQNSEHSILVGSLAAEFAYSLGYASESLDTNYSKSLYDAWKQANCQPNFWKDVTPDPTESCGPYQLKPQTECSLTNEIEQDVPTVFNTGNHDTIGMIVINGDGHVVAGTSTNGANHKIPGRVGDSPIPGAGAYADSEVGAATATGDGDVMMRFLPSFLAVEQMRQGASPSAAARTAIARIATKYPSFFGAVIAVDKTGAIGAACNGMQKFTISVMNTTTQGAALEYVGC</sequence>
<feature type="chain" id="PRO_5010968697" description="N(4)-(beta-N-acetylglucosaminyl)-L-asparaginase" evidence="14">
    <location>
        <begin position="23"/>
        <end position="344"/>
    </location>
</feature>
<dbReference type="GO" id="GO:0008233">
    <property type="term" value="F:peptidase activity"/>
    <property type="evidence" value="ECO:0007669"/>
    <property type="project" value="UniProtKB-KW"/>
</dbReference>
<gene>
    <name evidence="16" type="ORF">D910_02927</name>
</gene>
<dbReference type="CDD" id="cd04513">
    <property type="entry name" value="Glycosylasparaginase"/>
    <property type="match status" value="1"/>
</dbReference>
<comment type="catalytic activity">
    <reaction evidence="5">
        <text>N(4)-(beta-N-acetyl-D-glucosaminyl)-L-asparagine + H2O = N-acetyl-beta-D-glucosaminylamine + L-aspartate + H(+)</text>
        <dbReference type="Rhea" id="RHEA:11544"/>
        <dbReference type="ChEBI" id="CHEBI:15377"/>
        <dbReference type="ChEBI" id="CHEBI:15378"/>
        <dbReference type="ChEBI" id="CHEBI:15947"/>
        <dbReference type="ChEBI" id="CHEBI:29991"/>
        <dbReference type="ChEBI" id="CHEBI:58080"/>
        <dbReference type="EC" id="3.5.1.26"/>
    </reaction>
</comment>
<evidence type="ECO:0000256" key="6">
    <source>
        <dbReference type="ARBA" id="ARBA00053295"/>
    </source>
</evidence>
<proteinExistence type="evidence at transcript level"/>
<accession>J3JWF8</accession>
<keyword evidence="14" id="KW-0732">Signal</keyword>
<dbReference type="PANTHER" id="PTHR10188">
    <property type="entry name" value="L-ASPARAGINASE"/>
    <property type="match status" value="1"/>
</dbReference>
<dbReference type="MEROPS" id="T02.001"/>
<keyword evidence="2" id="KW-0645">Protease</keyword>
<evidence type="ECO:0000256" key="5">
    <source>
        <dbReference type="ARBA" id="ARBA00050421"/>
    </source>
</evidence>
<dbReference type="PANTHER" id="PTHR10188:SF6">
    <property type="entry name" value="N(4)-(BETA-N-ACETYLGLUCOSAMINYL)-L-ASPARAGINASE"/>
    <property type="match status" value="1"/>
</dbReference>
<dbReference type="EC" id="3.5.1.26" evidence="7"/>
<evidence type="ECO:0000256" key="13">
    <source>
        <dbReference type="PIRSR" id="PIRSR600246-3"/>
    </source>
</evidence>
<dbReference type="InterPro" id="IPR000246">
    <property type="entry name" value="Peptidase_T2"/>
</dbReference>
<keyword evidence="3" id="KW-0378">Hydrolase</keyword>
<reference evidence="15" key="1">
    <citation type="journal article" date="2012" name="Insect Biochem. Mol. Biol.">
        <title>Transcriptome and full-length cDNA resources for the mountain pine beetle, Dendroctonus ponderosae Hopkins, a major insect pest of pine forests.</title>
        <authorList>
            <person name="Keeling C.I."/>
            <person name="Henderson H."/>
            <person name="Li M."/>
            <person name="Yuen M."/>
            <person name="Clark E.L."/>
            <person name="Fraser J.D."/>
            <person name="Huber D.P."/>
            <person name="Liao N.Y."/>
            <person name="Roderick Docking T."/>
            <person name="Birol I."/>
            <person name="Chan S.K."/>
            <person name="Taylor G.A."/>
            <person name="Palmquist D."/>
            <person name="Jones S.J."/>
            <person name="Bohlmann J."/>
        </authorList>
    </citation>
    <scope>NUCLEOTIDE SEQUENCE</scope>
    <source>
        <tissue evidence="15">Whole emerged adults</tissue>
    </source>
</reference>
<dbReference type="InterPro" id="IPR029055">
    <property type="entry name" value="Ntn_hydrolases_N"/>
</dbReference>
<dbReference type="Pfam" id="PF01112">
    <property type="entry name" value="Asparaginase_2"/>
    <property type="match status" value="1"/>
</dbReference>
<evidence type="ECO:0000256" key="7">
    <source>
        <dbReference type="ARBA" id="ARBA00066729"/>
    </source>
</evidence>
<dbReference type="EMBL" id="KB631708">
    <property type="protein sequence ID" value="ERL85508.1"/>
    <property type="molecule type" value="Genomic_DNA"/>
</dbReference>
<dbReference type="STRING" id="77166.J3JWF8"/>
<feature type="signal peptide" evidence="14">
    <location>
        <begin position="1"/>
        <end position="22"/>
    </location>
</feature>
<evidence type="ECO:0000256" key="11">
    <source>
        <dbReference type="PIRSR" id="PIRSR600246-1"/>
    </source>
</evidence>
<feature type="binding site" evidence="12">
    <location>
        <begin position="259"/>
        <end position="262"/>
    </location>
    <ligand>
        <name>substrate</name>
    </ligand>
</feature>
<evidence type="ECO:0000256" key="4">
    <source>
        <dbReference type="ARBA" id="ARBA00022813"/>
    </source>
</evidence>
<reference evidence="16 17" key="2">
    <citation type="journal article" date="2013" name="Genome Biol.">
        <title>Draft genome of the mountain pine beetle, Dendroctonus ponderosae Hopkins, a major forest pest.</title>
        <authorList>
            <person name="Keeling C.I."/>
            <person name="Yuen M.M."/>
            <person name="Liao N.Y."/>
            <person name="Docking T.R."/>
            <person name="Chan S.K."/>
            <person name="Taylor G.A."/>
            <person name="Palmquist D.L."/>
            <person name="Jackman S.D."/>
            <person name="Nguyen A."/>
            <person name="Li M."/>
            <person name="Henderson H."/>
            <person name="Janes J.K."/>
            <person name="Zhao Y."/>
            <person name="Pandoh P."/>
            <person name="Moore R."/>
            <person name="Sperling F.A."/>
            <person name="Huber D.P."/>
            <person name="Birol I."/>
            <person name="Jones S.J."/>
            <person name="Bohlmann J."/>
        </authorList>
    </citation>
    <scope>NUCLEOTIDE SEQUENCE</scope>
</reference>
<evidence type="ECO:0000256" key="8">
    <source>
        <dbReference type="ARBA" id="ARBA00078726"/>
    </source>
</evidence>
<dbReference type="FunFam" id="3.60.20.30:FF:000003">
    <property type="entry name" value="N(4)-(Beta-N-acetylglucosaminyl)-L-asparaginase isoform X1"/>
    <property type="match status" value="1"/>
</dbReference>
<feature type="binding site" evidence="12">
    <location>
        <begin position="236"/>
        <end position="239"/>
    </location>
    <ligand>
        <name>substrate</name>
    </ligand>
</feature>
<dbReference type="GO" id="GO:0003948">
    <property type="term" value="F:N4-(beta-N-acetylglucosaminyl)-L-asparaginase activity"/>
    <property type="evidence" value="ECO:0007669"/>
    <property type="project" value="UniProtKB-EC"/>
</dbReference>
<evidence type="ECO:0000256" key="2">
    <source>
        <dbReference type="ARBA" id="ARBA00022670"/>
    </source>
</evidence>
<evidence type="ECO:0000313" key="17">
    <source>
        <dbReference type="Proteomes" id="UP000030742"/>
    </source>
</evidence>
<dbReference type="EMBL" id="BT127576">
    <property type="protein sequence ID" value="AEE62538.1"/>
    <property type="molecule type" value="mRNA"/>
</dbReference>
<keyword evidence="4" id="KW-0068">Autocatalytic cleavage</keyword>
<organism evidence="15">
    <name type="scientific">Dendroctonus ponderosae</name>
    <name type="common">Mountain pine beetle</name>
    <dbReference type="NCBI Taxonomy" id="77166"/>
    <lineage>
        <taxon>Eukaryota</taxon>
        <taxon>Metazoa</taxon>
        <taxon>Ecdysozoa</taxon>
        <taxon>Arthropoda</taxon>
        <taxon>Hexapoda</taxon>
        <taxon>Insecta</taxon>
        <taxon>Pterygota</taxon>
        <taxon>Neoptera</taxon>
        <taxon>Endopterygota</taxon>
        <taxon>Coleoptera</taxon>
        <taxon>Polyphaga</taxon>
        <taxon>Cucujiformia</taxon>
        <taxon>Curculionidae</taxon>
        <taxon>Scolytinae</taxon>
        <taxon>Dendroctonus</taxon>
    </lineage>
</organism>
<comment type="function">
    <text evidence="6">Cleaves the GlcNAc-Asn bond which joins oligosaccharides to the peptide of asparagine-linked glycoproteins.</text>
</comment>
<evidence type="ECO:0000256" key="12">
    <source>
        <dbReference type="PIRSR" id="PIRSR600246-2"/>
    </source>
</evidence>
<evidence type="ECO:0000256" key="1">
    <source>
        <dbReference type="ARBA" id="ARBA00010872"/>
    </source>
</evidence>
<feature type="site" description="Cleavage; by autolysis" evidence="13">
    <location>
        <begin position="207"/>
        <end position="208"/>
    </location>
</feature>
<name>J3JWF8_DENPD</name>
<evidence type="ECO:0000256" key="14">
    <source>
        <dbReference type="SAM" id="SignalP"/>
    </source>
</evidence>
<dbReference type="Gene3D" id="3.60.20.30">
    <property type="entry name" value="(Glycosyl)asparaginase"/>
    <property type="match status" value="1"/>
</dbReference>
<dbReference type="GO" id="GO:0005764">
    <property type="term" value="C:lysosome"/>
    <property type="evidence" value="ECO:0007669"/>
    <property type="project" value="TreeGrafter"/>
</dbReference>
<evidence type="ECO:0000313" key="16">
    <source>
        <dbReference type="EMBL" id="ERL85508.1"/>
    </source>
</evidence>
<comment type="similarity">
    <text evidence="1">Belongs to the Ntn-hydrolase family.</text>
</comment>
<protein>
    <recommendedName>
        <fullName evidence="7">N(4)-(beta-N-acetylglucosaminyl)-L-asparaginase</fullName>
        <ecNumber evidence="7">3.5.1.26</ecNumber>
    </recommendedName>
    <alternativeName>
        <fullName evidence="9">Aspartylglucosaminidase</fullName>
    </alternativeName>
    <alternativeName>
        <fullName evidence="8">Glycosylasparaginase</fullName>
    </alternativeName>
    <alternativeName>
        <fullName evidence="10">N4-(N-acetyl-beta-glucosaminyl)-L-asparagine amidase</fullName>
    </alternativeName>
</protein>
<feature type="active site" description="Nucleophile" evidence="11">
    <location>
        <position position="208"/>
    </location>
</feature>
<dbReference type="GO" id="GO:0006508">
    <property type="term" value="P:proteolysis"/>
    <property type="evidence" value="ECO:0007669"/>
    <property type="project" value="UniProtKB-KW"/>
</dbReference>
<dbReference type="AlphaFoldDB" id="J3JWF8"/>